<dbReference type="AlphaFoldDB" id="A0A6P8YII8"/>
<feature type="compositionally biased region" description="Low complexity" evidence="1">
    <location>
        <begin position="343"/>
        <end position="360"/>
    </location>
</feature>
<dbReference type="OrthoDB" id="8192083at2759"/>
<name>A0A6P8YII8_THRPL</name>
<dbReference type="RefSeq" id="XP_034236815.1">
    <property type="nucleotide sequence ID" value="XM_034380924.1"/>
</dbReference>
<keyword evidence="2" id="KW-1185">Reference proteome</keyword>
<gene>
    <name evidence="3" type="primary">LOC117642609</name>
</gene>
<dbReference type="KEGG" id="tpal:117642609"/>
<feature type="region of interest" description="Disordered" evidence="1">
    <location>
        <begin position="329"/>
        <end position="369"/>
    </location>
</feature>
<feature type="compositionally biased region" description="Acidic residues" evidence="1">
    <location>
        <begin position="269"/>
        <end position="286"/>
    </location>
</feature>
<dbReference type="Proteomes" id="UP000515158">
    <property type="component" value="Unplaced"/>
</dbReference>
<reference evidence="3" key="1">
    <citation type="submission" date="2025-08" db="UniProtKB">
        <authorList>
            <consortium name="RefSeq"/>
        </authorList>
    </citation>
    <scope>IDENTIFICATION</scope>
    <source>
        <tissue evidence="3">Total insect</tissue>
    </source>
</reference>
<feature type="compositionally biased region" description="Low complexity" evidence="1">
    <location>
        <begin position="205"/>
        <end position="223"/>
    </location>
</feature>
<evidence type="ECO:0000313" key="3">
    <source>
        <dbReference type="RefSeq" id="XP_034236815.1"/>
    </source>
</evidence>
<feature type="compositionally biased region" description="Low complexity" evidence="1">
    <location>
        <begin position="165"/>
        <end position="175"/>
    </location>
</feature>
<proteinExistence type="predicted"/>
<protein>
    <submittedName>
        <fullName evidence="3">E3 ubiquitin-protein ligase HECW2-like isoform X1</fullName>
    </submittedName>
</protein>
<dbReference type="InParanoid" id="A0A6P8YII8"/>
<dbReference type="GeneID" id="117642609"/>
<evidence type="ECO:0000313" key="2">
    <source>
        <dbReference type="Proteomes" id="UP000515158"/>
    </source>
</evidence>
<feature type="compositionally biased region" description="Acidic residues" evidence="1">
    <location>
        <begin position="249"/>
        <end position="258"/>
    </location>
</feature>
<organism evidence="3">
    <name type="scientific">Thrips palmi</name>
    <name type="common">Melon thrips</name>
    <dbReference type="NCBI Taxonomy" id="161013"/>
    <lineage>
        <taxon>Eukaryota</taxon>
        <taxon>Metazoa</taxon>
        <taxon>Ecdysozoa</taxon>
        <taxon>Arthropoda</taxon>
        <taxon>Hexapoda</taxon>
        <taxon>Insecta</taxon>
        <taxon>Pterygota</taxon>
        <taxon>Neoptera</taxon>
        <taxon>Paraneoptera</taxon>
        <taxon>Thysanoptera</taxon>
        <taxon>Terebrantia</taxon>
        <taxon>Thripoidea</taxon>
        <taxon>Thripidae</taxon>
        <taxon>Thrips</taxon>
    </lineage>
</organism>
<feature type="region of interest" description="Disordered" evidence="1">
    <location>
        <begin position="161"/>
        <end position="292"/>
    </location>
</feature>
<accession>A0A6P8YII8</accession>
<sequence>MQPSAVRYRPAFLYGAPTAPRDSREKNVTPERFRVFDVLVGLVLAACTTRSEWERAQFQHGVPATMRPLLVGLALALCLSAHLSNAAPAGTEVTAEHQQQETLETLHLGEPGSDDTTVRDKRTIGPLRQLFPGISQIVDRKIQQITRSLFRVIGRLVLGGGAGGNSASAGASSTSGGSGRKVSITLPTYPPGEDDDDDEEDEDSTPASTSSPADESSTPAEAENQLAGSESQISEVRVQLGDKQSAPVEAEEEEEEEDLKPAASGDNLAEAEEGAELENEAEGTADDENRNKRFLPFNLGGAAGGSGGSSAGSGNFLFDIIRLIAGSGTTQTQDEAENAPLDGSTSSGGVSASASASANAEGKDDGYQEGVPGPITRLFVIANRGIANLVQDLILRLAQTSERLVNFKARLITSII</sequence>
<feature type="compositionally biased region" description="Acidic residues" evidence="1">
    <location>
        <begin position="192"/>
        <end position="204"/>
    </location>
</feature>
<evidence type="ECO:0000256" key="1">
    <source>
        <dbReference type="SAM" id="MobiDB-lite"/>
    </source>
</evidence>